<evidence type="ECO:0000256" key="1">
    <source>
        <dbReference type="SAM" id="MobiDB-lite"/>
    </source>
</evidence>
<accession>A0AAU7FB85</accession>
<name>A0AAU7FB85_9NEIS</name>
<dbReference type="PANTHER" id="PTHR38765">
    <property type="entry name" value="DUF484 DOMAIN-CONTAINING PROTEIN"/>
    <property type="match status" value="1"/>
</dbReference>
<dbReference type="Gene3D" id="3.30.450.40">
    <property type="match status" value="1"/>
</dbReference>
<feature type="compositionally biased region" description="Low complexity" evidence="1">
    <location>
        <begin position="228"/>
        <end position="260"/>
    </location>
</feature>
<protein>
    <submittedName>
        <fullName evidence="2">DUF484 family protein</fullName>
    </submittedName>
</protein>
<evidence type="ECO:0000313" key="2">
    <source>
        <dbReference type="EMBL" id="XBM00958.1"/>
    </source>
</evidence>
<dbReference type="EMBL" id="CP157355">
    <property type="protein sequence ID" value="XBM00958.1"/>
    <property type="molecule type" value="Genomic_DNA"/>
</dbReference>
<dbReference type="AlphaFoldDB" id="A0AAU7FB85"/>
<proteinExistence type="predicted"/>
<dbReference type="PANTHER" id="PTHR38765:SF1">
    <property type="entry name" value="DUF484 DOMAIN-CONTAINING PROTEIN"/>
    <property type="match status" value="1"/>
</dbReference>
<feature type="region of interest" description="Disordered" evidence="1">
    <location>
        <begin position="221"/>
        <end position="260"/>
    </location>
</feature>
<sequence length="260" mass="28712">MQANDVVHWLKQNPAFFDEFADDIAQIFVPHNHGGHAVSLAERQLLTLRDRNRQLEARLGELLQFGVENDAISDKLHQLTVDLLKANDLPSIIGTLEYHLKARFAVPWMALRLWLPAGQCNLMEFSPVGETILKLADNLVSPYCGPYVTDEVLDWFEIGSGELKSFAQFALKTGDAPFGILVMASPDSERFYPDMGTLYLQRMSELVSAAIRRVVPEECLPEPAVPESTAPAPIATESASAESIAPQPAPAPEQIAPEQH</sequence>
<reference evidence="2" key="1">
    <citation type="submission" date="2024-05" db="EMBL/GenBank/DDBJ databases">
        <authorList>
            <person name="Yang L."/>
            <person name="Pan L."/>
        </authorList>
    </citation>
    <scope>NUCLEOTIDE SEQUENCE</scope>
    <source>
        <strain evidence="2">FCG-7</strain>
    </source>
</reference>
<dbReference type="InterPro" id="IPR029016">
    <property type="entry name" value="GAF-like_dom_sf"/>
</dbReference>
<dbReference type="InterPro" id="IPR007435">
    <property type="entry name" value="DUF484"/>
</dbReference>
<organism evidence="2">
    <name type="scientific">Chitinibacter mangrovi</name>
    <dbReference type="NCBI Taxonomy" id="3153927"/>
    <lineage>
        <taxon>Bacteria</taxon>
        <taxon>Pseudomonadati</taxon>
        <taxon>Pseudomonadota</taxon>
        <taxon>Betaproteobacteria</taxon>
        <taxon>Neisseriales</taxon>
        <taxon>Chitinibacteraceae</taxon>
        <taxon>Chitinibacter</taxon>
    </lineage>
</organism>
<dbReference type="Pfam" id="PF04340">
    <property type="entry name" value="DUF484"/>
    <property type="match status" value="1"/>
</dbReference>
<gene>
    <name evidence="2" type="ORF">ABHF33_01355</name>
</gene>
<dbReference type="KEGG" id="cmav:ABHF33_01355"/>
<dbReference type="RefSeq" id="WP_348945281.1">
    <property type="nucleotide sequence ID" value="NZ_CP157355.1"/>
</dbReference>